<dbReference type="GO" id="GO:0005524">
    <property type="term" value="F:ATP binding"/>
    <property type="evidence" value="ECO:0007669"/>
    <property type="project" value="UniProtKB-UniRule"/>
</dbReference>
<reference evidence="6 7" key="1">
    <citation type="submission" date="2017-06" db="EMBL/GenBank/DDBJ databases">
        <title>Draft genome of Bartonella tribocorum strain L103, isolated from a rodent in Laos.</title>
        <authorList>
            <person name="Hadjadj L."/>
            <person name="Jiyipong T."/>
            <person name="Morand S."/>
            <person name="Diene S.M."/>
            <person name="Rolain J.-M."/>
        </authorList>
    </citation>
    <scope>NUCLEOTIDE SEQUENCE [LARGE SCALE GENOMIC DNA]</scope>
    <source>
        <strain evidence="6 7">L103</strain>
    </source>
</reference>
<accession>A0A2M6UVS1</accession>
<comment type="caution">
    <text evidence="6">The sequence shown here is derived from an EMBL/GenBank/DDBJ whole genome shotgun (WGS) entry which is preliminary data.</text>
</comment>
<evidence type="ECO:0000256" key="2">
    <source>
        <dbReference type="ARBA" id="ARBA00022741"/>
    </source>
</evidence>
<dbReference type="PANTHER" id="PTHR43585:SF2">
    <property type="entry name" value="ATP-GRASP ENZYME FSQD"/>
    <property type="match status" value="1"/>
</dbReference>
<dbReference type="Pfam" id="PF13535">
    <property type="entry name" value="ATP-grasp_4"/>
    <property type="match status" value="1"/>
</dbReference>
<name>A0A2M6UVS1_9HYPH</name>
<dbReference type="EMBL" id="NJGE01000001">
    <property type="protein sequence ID" value="PIT70302.1"/>
    <property type="molecule type" value="Genomic_DNA"/>
</dbReference>
<dbReference type="RefSeq" id="WP_100128234.1">
    <property type="nucleotide sequence ID" value="NZ_CADDYI010000001.1"/>
</dbReference>
<evidence type="ECO:0000313" key="7">
    <source>
        <dbReference type="Proteomes" id="UP000229839"/>
    </source>
</evidence>
<keyword evidence="3 4" id="KW-0067">ATP-binding</keyword>
<sequence>MSKSILIVDPFSTGALYSPALQKLGYACYGVVSQPAPFSRFMLSYQGEGMVEAKLHSVDEIKQRFPVGAIKAVVAGSEIGIYCAEQLAAYYDCAGNNPLTTDWRRKKAAMQKRLCENGLSYIRSKILTKGDCALDDFESLSGYVVKPNDSAGSDGVLFFSNREEVAAWISEIDWTQKNIFGTPNEAYLLQERLEGEEYIVDAIVKEEAIKICALSRYKKGIHNGSAFVYESLDVLDAQDPLYAALISYAKQCIRAVGIEYGPAHMEIMQTARGPVMIEVGARLHGGIAPTLFAHCYENDLLESSINLIAGVFSQTPSRFKKKGRIIFLINKVNDHIIKDVNLWQQKLHSWENVVHFMLFFKENEPLPLTIDLNTCPAIIAIWGESDDELSTLERIIRSNFL</sequence>
<protein>
    <recommendedName>
        <fullName evidence="5">ATP-grasp domain-containing protein</fullName>
    </recommendedName>
</protein>
<organism evidence="6 7">
    <name type="scientific">Bartonella tribocorum</name>
    <dbReference type="NCBI Taxonomy" id="85701"/>
    <lineage>
        <taxon>Bacteria</taxon>
        <taxon>Pseudomonadati</taxon>
        <taxon>Pseudomonadota</taxon>
        <taxon>Alphaproteobacteria</taxon>
        <taxon>Hyphomicrobiales</taxon>
        <taxon>Bartonellaceae</taxon>
        <taxon>Bartonella</taxon>
    </lineage>
</organism>
<dbReference type="PANTHER" id="PTHR43585">
    <property type="entry name" value="FUMIPYRROLE BIOSYNTHESIS PROTEIN C"/>
    <property type="match status" value="1"/>
</dbReference>
<dbReference type="InterPro" id="IPR052032">
    <property type="entry name" value="ATP-dep_AA_Ligase"/>
</dbReference>
<keyword evidence="2 4" id="KW-0547">Nucleotide-binding</keyword>
<dbReference type="AlphaFoldDB" id="A0A2M6UVS1"/>
<feature type="domain" description="ATP-grasp" evidence="5">
    <location>
        <begin position="111"/>
        <end position="309"/>
    </location>
</feature>
<dbReference type="GO" id="GO:0046872">
    <property type="term" value="F:metal ion binding"/>
    <property type="evidence" value="ECO:0007669"/>
    <property type="project" value="InterPro"/>
</dbReference>
<dbReference type="PROSITE" id="PS50975">
    <property type="entry name" value="ATP_GRASP"/>
    <property type="match status" value="1"/>
</dbReference>
<dbReference type="STRING" id="85701.BM1374166_00138"/>
<evidence type="ECO:0000256" key="4">
    <source>
        <dbReference type="PROSITE-ProRule" id="PRU00409"/>
    </source>
</evidence>
<dbReference type="InterPro" id="IPR011761">
    <property type="entry name" value="ATP-grasp"/>
</dbReference>
<dbReference type="Gene3D" id="3.30.470.20">
    <property type="entry name" value="ATP-grasp fold, B domain"/>
    <property type="match status" value="1"/>
</dbReference>
<dbReference type="OrthoDB" id="9765608at2"/>
<evidence type="ECO:0000256" key="1">
    <source>
        <dbReference type="ARBA" id="ARBA00022598"/>
    </source>
</evidence>
<evidence type="ECO:0000259" key="5">
    <source>
        <dbReference type="PROSITE" id="PS50975"/>
    </source>
</evidence>
<dbReference type="Proteomes" id="UP000229839">
    <property type="component" value="Unassembled WGS sequence"/>
</dbReference>
<evidence type="ECO:0000256" key="3">
    <source>
        <dbReference type="ARBA" id="ARBA00022840"/>
    </source>
</evidence>
<proteinExistence type="predicted"/>
<evidence type="ECO:0000313" key="6">
    <source>
        <dbReference type="EMBL" id="PIT70302.1"/>
    </source>
</evidence>
<keyword evidence="1" id="KW-0436">Ligase</keyword>
<dbReference type="GO" id="GO:0016874">
    <property type="term" value="F:ligase activity"/>
    <property type="evidence" value="ECO:0007669"/>
    <property type="project" value="UniProtKB-KW"/>
</dbReference>
<gene>
    <name evidence="6" type="ORF">CER18_00905</name>
</gene>
<dbReference type="SUPFAM" id="SSF56059">
    <property type="entry name" value="Glutathione synthetase ATP-binding domain-like"/>
    <property type="match status" value="1"/>
</dbReference>